<comment type="caution">
    <text evidence="1">The sequence shown here is derived from an EMBL/GenBank/DDBJ whole genome shotgun (WGS) entry which is preliminary data.</text>
</comment>
<name>A0A2R6NTT1_9APHY</name>
<gene>
    <name evidence="1" type="ORF">PHLCEN_2v8658</name>
</gene>
<dbReference type="EMBL" id="MLYV02000860">
    <property type="protein sequence ID" value="PSR76160.1"/>
    <property type="molecule type" value="Genomic_DNA"/>
</dbReference>
<organism evidence="1 2">
    <name type="scientific">Hermanssonia centrifuga</name>
    <dbReference type="NCBI Taxonomy" id="98765"/>
    <lineage>
        <taxon>Eukaryota</taxon>
        <taxon>Fungi</taxon>
        <taxon>Dikarya</taxon>
        <taxon>Basidiomycota</taxon>
        <taxon>Agaricomycotina</taxon>
        <taxon>Agaricomycetes</taxon>
        <taxon>Polyporales</taxon>
        <taxon>Meruliaceae</taxon>
        <taxon>Hermanssonia</taxon>
    </lineage>
</organism>
<accession>A0A2R6NTT1</accession>
<dbReference type="OrthoDB" id="2736021at2759"/>
<keyword evidence="2" id="KW-1185">Reference proteome</keyword>
<evidence type="ECO:0000313" key="1">
    <source>
        <dbReference type="EMBL" id="PSR76160.1"/>
    </source>
</evidence>
<sequence length="134" mass="15467">MGYRNRGGVKPVASCWLEPPEDEAGIAEWEEMMRRMEDITTSTFDLDVSDTYFLSPKCEDRPRLLRVLWRSKHPIPERNRGRRRLPVFNKMGKNVPPRDLSEVPFGESVRVLFEVSYSRGAVYGELLKLAVLPA</sequence>
<proteinExistence type="predicted"/>
<evidence type="ECO:0000313" key="2">
    <source>
        <dbReference type="Proteomes" id="UP000186601"/>
    </source>
</evidence>
<dbReference type="AlphaFoldDB" id="A0A2R6NTT1"/>
<reference evidence="1 2" key="1">
    <citation type="submission" date="2018-02" db="EMBL/GenBank/DDBJ databases">
        <title>Genome sequence of the basidiomycete white-rot fungus Phlebia centrifuga.</title>
        <authorList>
            <person name="Granchi Z."/>
            <person name="Peng M."/>
            <person name="de Vries R.P."/>
            <person name="Hilden K."/>
            <person name="Makela M.R."/>
            <person name="Grigoriev I."/>
            <person name="Riley R."/>
        </authorList>
    </citation>
    <scope>NUCLEOTIDE SEQUENCE [LARGE SCALE GENOMIC DNA]</scope>
    <source>
        <strain evidence="1 2">FBCC195</strain>
    </source>
</reference>
<dbReference type="Proteomes" id="UP000186601">
    <property type="component" value="Unassembled WGS sequence"/>
</dbReference>
<protein>
    <submittedName>
        <fullName evidence="1">Uncharacterized protein</fullName>
    </submittedName>
</protein>